<proteinExistence type="predicted"/>
<reference evidence="3" key="1">
    <citation type="journal article" date="2014" name="Nat. Genet.">
        <title>Genome of the human hookworm Necator americanus.</title>
        <authorList>
            <person name="Tang Y.T."/>
            <person name="Gao X."/>
            <person name="Rosa B.A."/>
            <person name="Abubucker S."/>
            <person name="Hallsworth-Pepin K."/>
            <person name="Martin J."/>
            <person name="Tyagi R."/>
            <person name="Heizer E."/>
            <person name="Zhang X."/>
            <person name="Bhonagiri-Palsikar V."/>
            <person name="Minx P."/>
            <person name="Warren W.C."/>
            <person name="Wang Q."/>
            <person name="Zhan B."/>
            <person name="Hotez P.J."/>
            <person name="Sternberg P.W."/>
            <person name="Dougall A."/>
            <person name="Gaze S.T."/>
            <person name="Mulvenna J."/>
            <person name="Sotillo J."/>
            <person name="Ranganathan S."/>
            <person name="Rabelo E.M."/>
            <person name="Wilson R.K."/>
            <person name="Felgner P.L."/>
            <person name="Bethony J."/>
            <person name="Hawdon J.M."/>
            <person name="Gasser R.B."/>
            <person name="Loukas A."/>
            <person name="Mitreva M."/>
        </authorList>
    </citation>
    <scope>NUCLEOTIDE SEQUENCE [LARGE SCALE GENOMIC DNA]</scope>
</reference>
<dbReference type="STRING" id="51031.W2SVR2"/>
<evidence type="ECO:0000313" key="3">
    <source>
        <dbReference type="Proteomes" id="UP000053676"/>
    </source>
</evidence>
<gene>
    <name evidence="2" type="ORF">NECAME_18675</name>
</gene>
<feature type="compositionally biased region" description="Polar residues" evidence="1">
    <location>
        <begin position="67"/>
        <end position="76"/>
    </location>
</feature>
<keyword evidence="3" id="KW-1185">Reference proteome</keyword>
<sequence length="76" mass="8171">MGPGSVHELQSFIDLQPQGGHNQSAGDRVRGLIPIMRSTSSSSTSTHPVKQLGGSKQDIEQMHRTRPLSTTSKSSE</sequence>
<evidence type="ECO:0000256" key="1">
    <source>
        <dbReference type="SAM" id="MobiDB-lite"/>
    </source>
</evidence>
<name>W2SVR2_NECAM</name>
<feature type="non-terminal residue" evidence="2">
    <location>
        <position position="76"/>
    </location>
</feature>
<protein>
    <submittedName>
        <fullName evidence="2">Uncharacterized protein</fullName>
    </submittedName>
</protein>
<dbReference type="EMBL" id="KI662961">
    <property type="protein sequence ID" value="ETN72767.1"/>
    <property type="molecule type" value="Genomic_DNA"/>
</dbReference>
<evidence type="ECO:0000313" key="2">
    <source>
        <dbReference type="EMBL" id="ETN72767.1"/>
    </source>
</evidence>
<dbReference type="KEGG" id="nai:NECAME_18675"/>
<dbReference type="AlphaFoldDB" id="W2SVR2"/>
<accession>W2SVR2</accession>
<dbReference type="Proteomes" id="UP000053676">
    <property type="component" value="Unassembled WGS sequence"/>
</dbReference>
<feature type="region of interest" description="Disordered" evidence="1">
    <location>
        <begin position="1"/>
        <end position="76"/>
    </location>
</feature>
<organism evidence="2 3">
    <name type="scientific">Necator americanus</name>
    <name type="common">Human hookworm</name>
    <dbReference type="NCBI Taxonomy" id="51031"/>
    <lineage>
        <taxon>Eukaryota</taxon>
        <taxon>Metazoa</taxon>
        <taxon>Ecdysozoa</taxon>
        <taxon>Nematoda</taxon>
        <taxon>Chromadorea</taxon>
        <taxon>Rhabditida</taxon>
        <taxon>Rhabditina</taxon>
        <taxon>Rhabditomorpha</taxon>
        <taxon>Strongyloidea</taxon>
        <taxon>Ancylostomatidae</taxon>
        <taxon>Bunostominae</taxon>
        <taxon>Necator</taxon>
    </lineage>
</organism>